<keyword evidence="3" id="KW-1185">Reference proteome</keyword>
<dbReference type="OrthoDB" id="344040at2759"/>
<feature type="signal peptide" evidence="1">
    <location>
        <begin position="1"/>
        <end position="18"/>
    </location>
</feature>
<feature type="chain" id="PRO_5015147731" description="Integral membrane protein" evidence="1">
    <location>
        <begin position="19"/>
        <end position="249"/>
    </location>
</feature>
<dbReference type="Proteomes" id="UP000236928">
    <property type="component" value="Unassembled WGS sequence"/>
</dbReference>
<accession>A0A2P4Z0I8</accession>
<dbReference type="EMBL" id="JIBK01000016">
    <property type="protein sequence ID" value="POM83577.1"/>
    <property type="molecule type" value="Genomic_DNA"/>
</dbReference>
<name>A0A2P4Z0I8_9CRYT</name>
<gene>
    <name evidence="2" type="ORF">CmeUKMEL1_08090</name>
</gene>
<reference evidence="2 3" key="1">
    <citation type="submission" date="2014-04" db="EMBL/GenBank/DDBJ databases">
        <title>Comparative Genomics of Cryptosporidium Species.</title>
        <authorList>
            <person name="Silva J.C."/>
            <person name="Su Q."/>
            <person name="Chalmers R."/>
            <person name="Chibucos M.C."/>
            <person name="Elwin K."/>
            <person name="Godinez A."/>
            <person name="Guo F."/>
            <person name="Huynh K."/>
            <person name="Orvis J."/>
            <person name="Ott S."/>
            <person name="Sadzewicz L."/>
            <person name="Sengamalay N."/>
            <person name="Shetty A."/>
            <person name="Sun M."/>
            <person name="Tallon L."/>
            <person name="Xiao L."/>
            <person name="Zhang H."/>
            <person name="Fraser C.M."/>
            <person name="Zhu G."/>
            <person name="Kissinger J."/>
            <person name="Widmer G."/>
        </authorList>
    </citation>
    <scope>NUCLEOTIDE SEQUENCE [LARGE SCALE GENOMIC DNA]</scope>
    <source>
        <strain evidence="2 3">UKMEL1</strain>
    </source>
</reference>
<comment type="caution">
    <text evidence="2">The sequence shown here is derived from an EMBL/GenBank/DDBJ whole genome shotgun (WGS) entry which is preliminary data.</text>
</comment>
<dbReference type="AlphaFoldDB" id="A0A2P4Z0I8"/>
<keyword evidence="1" id="KW-0732">Signal</keyword>
<evidence type="ECO:0008006" key="4">
    <source>
        <dbReference type="Google" id="ProtNLM"/>
    </source>
</evidence>
<proteinExistence type="predicted"/>
<sequence length="249" mass="28500">MKISNLLVLIYSIVLIRQNIIDLLGDQNKIISPLLYSLLQLTTGAQDTVSSGEDLESEFGRLGLVENGVDNEVEASERPAVSFSRIELLSLKDSTREPFEKIEKLHRTLVKHPINKECVAAIFLILQACISELGKSEDICKILRKNYRIVKKQERNYKAITQKYSSYFKSAVSTLFSLNSLINLNSPNVELNSSFVEDIEEFLEEILLFLTRTENFVEFIVQIFTEFCSLKGLTYYTNKVDERIKTVQK</sequence>
<evidence type="ECO:0000313" key="3">
    <source>
        <dbReference type="Proteomes" id="UP000236928"/>
    </source>
</evidence>
<evidence type="ECO:0000313" key="2">
    <source>
        <dbReference type="EMBL" id="POM83577.1"/>
    </source>
</evidence>
<dbReference type="VEuPathDB" id="CryptoDB:CmeUKMEL1_08090"/>
<evidence type="ECO:0000256" key="1">
    <source>
        <dbReference type="SAM" id="SignalP"/>
    </source>
</evidence>
<organism evidence="2 3">
    <name type="scientific">Cryptosporidium meleagridis</name>
    <dbReference type="NCBI Taxonomy" id="93969"/>
    <lineage>
        <taxon>Eukaryota</taxon>
        <taxon>Sar</taxon>
        <taxon>Alveolata</taxon>
        <taxon>Apicomplexa</taxon>
        <taxon>Conoidasida</taxon>
        <taxon>Coccidia</taxon>
        <taxon>Eucoccidiorida</taxon>
        <taxon>Eimeriorina</taxon>
        <taxon>Cryptosporidiidae</taxon>
        <taxon>Cryptosporidium</taxon>
    </lineage>
</organism>
<protein>
    <recommendedName>
        <fullName evidence="4">Integral membrane protein</fullName>
    </recommendedName>
</protein>